<dbReference type="OrthoDB" id="5244399at2"/>
<accession>A0A0M0GGR3</accession>
<dbReference type="PANTHER" id="PTHR30531">
    <property type="entry name" value="FLAGELLAR BIOSYNTHETIC PROTEIN FLHB"/>
    <property type="match status" value="1"/>
</dbReference>
<dbReference type="InterPro" id="IPR006135">
    <property type="entry name" value="T3SS_substrate_exporter"/>
</dbReference>
<protein>
    <submittedName>
        <fullName evidence="1">Type III secretion exporter</fullName>
    </submittedName>
</protein>
<dbReference type="InterPro" id="IPR029025">
    <property type="entry name" value="T3SS_substrate_exporter_C"/>
</dbReference>
<dbReference type="STRING" id="1459.AF332_21435"/>
<comment type="caution">
    <text evidence="1">The sequence shown here is derived from an EMBL/GenBank/DDBJ whole genome shotgun (WGS) entry which is preliminary data.</text>
</comment>
<organism evidence="1 2">
    <name type="scientific">Sporosarcina globispora</name>
    <name type="common">Bacillus globisporus</name>
    <dbReference type="NCBI Taxonomy" id="1459"/>
    <lineage>
        <taxon>Bacteria</taxon>
        <taxon>Bacillati</taxon>
        <taxon>Bacillota</taxon>
        <taxon>Bacilli</taxon>
        <taxon>Bacillales</taxon>
        <taxon>Caryophanaceae</taxon>
        <taxon>Sporosarcina</taxon>
    </lineage>
</organism>
<dbReference type="GO" id="GO:0005886">
    <property type="term" value="C:plasma membrane"/>
    <property type="evidence" value="ECO:0007669"/>
    <property type="project" value="TreeGrafter"/>
</dbReference>
<dbReference type="SUPFAM" id="SSF160544">
    <property type="entry name" value="EscU C-terminal domain-like"/>
    <property type="match status" value="1"/>
</dbReference>
<dbReference type="RefSeq" id="WP_053436490.1">
    <property type="nucleotide sequence ID" value="NZ_LGUF01000007.1"/>
</dbReference>
<dbReference type="Pfam" id="PF01312">
    <property type="entry name" value="Bac_export_2"/>
    <property type="match status" value="1"/>
</dbReference>
<name>A0A0M0GGR3_SPOGL</name>
<dbReference type="Proteomes" id="UP000037109">
    <property type="component" value="Unassembled WGS sequence"/>
</dbReference>
<sequence length="98" mass="10874">MKNDYDKQRKEAVALTYDPVSQGAPRVSAKGKGLIAENILASAKEHDIPIQEDPALVELLGKFNINEGIPEDLYQAVAEVFAFIYRADQEAGKREKNN</sequence>
<evidence type="ECO:0000313" key="2">
    <source>
        <dbReference type="Proteomes" id="UP000037109"/>
    </source>
</evidence>
<proteinExistence type="predicted"/>
<evidence type="ECO:0000313" key="1">
    <source>
        <dbReference type="EMBL" id="KON89105.1"/>
    </source>
</evidence>
<reference evidence="2" key="1">
    <citation type="submission" date="2015-07" db="EMBL/GenBank/DDBJ databases">
        <title>Fjat-10036 dsm4.</title>
        <authorList>
            <person name="Liu B."/>
            <person name="Wang J."/>
            <person name="Zhu Y."/>
            <person name="Liu G."/>
            <person name="Chen Q."/>
            <person name="Chen Z."/>
            <person name="Lan J."/>
            <person name="Che J."/>
            <person name="Ge C."/>
            <person name="Shi H."/>
            <person name="Pan Z."/>
            <person name="Liu X."/>
        </authorList>
    </citation>
    <scope>NUCLEOTIDE SEQUENCE [LARGE SCALE GENOMIC DNA]</scope>
    <source>
        <strain evidence="2">DSM 4</strain>
    </source>
</reference>
<dbReference type="Gene3D" id="3.40.1690.10">
    <property type="entry name" value="secretion proteins EscU"/>
    <property type="match status" value="1"/>
</dbReference>
<dbReference type="PANTHER" id="PTHR30531:SF12">
    <property type="entry name" value="FLAGELLAR BIOSYNTHETIC PROTEIN FLHB"/>
    <property type="match status" value="1"/>
</dbReference>
<dbReference type="GO" id="GO:0009306">
    <property type="term" value="P:protein secretion"/>
    <property type="evidence" value="ECO:0007669"/>
    <property type="project" value="InterPro"/>
</dbReference>
<gene>
    <name evidence="1" type="ORF">AF332_21435</name>
</gene>
<dbReference type="PATRIC" id="fig|1459.3.peg.4730"/>
<dbReference type="EMBL" id="LGUF01000007">
    <property type="protein sequence ID" value="KON89105.1"/>
    <property type="molecule type" value="Genomic_DNA"/>
</dbReference>
<keyword evidence="2" id="KW-1185">Reference proteome</keyword>
<dbReference type="AlphaFoldDB" id="A0A0M0GGR3"/>